<keyword evidence="7 8" id="KW-0472">Membrane</keyword>
<proteinExistence type="predicted"/>
<sequence>MDFVLFLLIFLAFHNSGQLLSNKIFGLKFPDPGEAVLFSTALGSIVFSGIMTVFVFSGWINSAVCWSILVVFLVLGWKNLLHLKKLLNVFNSPRSQPVEDGGLRSLTQSFLGLLVLLSIGSAFAPAFANDALVYHLAVPKAFLQTGGLVNLPNNIYSFFPQQIEMLYLFALALGSDSLAQLTGLGIVFLLLFGLWQYSKENIHKNYAWLTPLIFISTPTFFSVASSAYADLQAAAYIFLAFYSWENGCNQKQPGWFFLMTLFASAAIATNLTTVIILPLAFLGLALHGKTCKNLKQTISQCLILTFGSLLILSPWLVRNYFFTGNPVAPFFMNIFGGENAINWDVIRSQMQFQYYSSLGMGHSFLDFLSLPINLTFFSEPHSLKFDGQIGILYLLLIPVLLGLDRKSIPLAIVFSVLLIFWFMQAQYIRLLAPAFAFLSVLLVTGLTQLFQKTKIGKKEKLFLTSILALGLLFNTSIIMKEWFRIDPLSYILKKETREQYLARQVKAFPSYQDANEMLTEKDKVLLVHMGNLGYLMDRPFFSDTFFENHTLTKIIDKGVYAADILNRLKVRGITHVLFNFHYIFGKDSALTMGERAIFKNLLIKHGEQLSAKNGFLLYRFMLDSESGNQTQSFPLNH</sequence>
<feature type="transmembrane region" description="Helical" evidence="8">
    <location>
        <begin position="461"/>
        <end position="479"/>
    </location>
</feature>
<evidence type="ECO:0000256" key="7">
    <source>
        <dbReference type="ARBA" id="ARBA00023136"/>
    </source>
</evidence>
<reference evidence="10" key="1">
    <citation type="submission" date="2018-05" db="EMBL/GenBank/DDBJ databases">
        <authorList>
            <person name="Lanie J.A."/>
            <person name="Ng W.-L."/>
            <person name="Kazmierczak K.M."/>
            <person name="Andrzejewski T.M."/>
            <person name="Davidsen T.M."/>
            <person name="Wayne K.J."/>
            <person name="Tettelin H."/>
            <person name="Glass J.I."/>
            <person name="Rusch D."/>
            <person name="Podicherti R."/>
            <person name="Tsui H.-C.T."/>
            <person name="Winkler M.E."/>
        </authorList>
    </citation>
    <scope>NUCLEOTIDE SEQUENCE</scope>
</reference>
<feature type="transmembrane region" description="Helical" evidence="8">
    <location>
        <begin position="255"/>
        <end position="286"/>
    </location>
</feature>
<protein>
    <recommendedName>
        <fullName evidence="9">DUF8201 domain-containing protein</fullName>
    </recommendedName>
</protein>
<name>A0A382AVP6_9ZZZZ</name>
<dbReference type="PANTHER" id="PTHR33908:SF11">
    <property type="entry name" value="MEMBRANE PROTEIN"/>
    <property type="match status" value="1"/>
</dbReference>
<dbReference type="GO" id="GO:0005886">
    <property type="term" value="C:plasma membrane"/>
    <property type="evidence" value="ECO:0007669"/>
    <property type="project" value="UniProtKB-SubCell"/>
</dbReference>
<feature type="transmembrane region" description="Helical" evidence="8">
    <location>
        <begin position="430"/>
        <end position="449"/>
    </location>
</feature>
<evidence type="ECO:0000256" key="2">
    <source>
        <dbReference type="ARBA" id="ARBA00022475"/>
    </source>
</evidence>
<dbReference type="AlphaFoldDB" id="A0A382AVP6"/>
<evidence type="ECO:0000256" key="5">
    <source>
        <dbReference type="ARBA" id="ARBA00022692"/>
    </source>
</evidence>
<comment type="subcellular location">
    <subcellularLocation>
        <location evidence="1">Cell membrane</location>
        <topology evidence="1">Multi-pass membrane protein</topology>
    </subcellularLocation>
</comment>
<keyword evidence="5 8" id="KW-0812">Transmembrane</keyword>
<dbReference type="Pfam" id="PF26626">
    <property type="entry name" value="DUF8201"/>
    <property type="match status" value="1"/>
</dbReference>
<gene>
    <name evidence="10" type="ORF">METZ01_LOCUS158494</name>
</gene>
<feature type="transmembrane region" description="Helical" evidence="8">
    <location>
        <begin position="110"/>
        <end position="128"/>
    </location>
</feature>
<dbReference type="InterPro" id="IPR058514">
    <property type="entry name" value="DUF8201"/>
</dbReference>
<keyword evidence="4" id="KW-0808">Transferase</keyword>
<feature type="transmembrane region" description="Helical" evidence="8">
    <location>
        <begin position="385"/>
        <end position="403"/>
    </location>
</feature>
<keyword evidence="3" id="KW-0328">Glycosyltransferase</keyword>
<feature type="transmembrane region" description="Helical" evidence="8">
    <location>
        <begin position="166"/>
        <end position="194"/>
    </location>
</feature>
<feature type="transmembrane region" description="Helical" evidence="8">
    <location>
        <begin position="298"/>
        <end position="317"/>
    </location>
</feature>
<evidence type="ECO:0000256" key="3">
    <source>
        <dbReference type="ARBA" id="ARBA00022676"/>
    </source>
</evidence>
<evidence type="ECO:0000259" key="9">
    <source>
        <dbReference type="Pfam" id="PF26626"/>
    </source>
</evidence>
<evidence type="ECO:0000256" key="1">
    <source>
        <dbReference type="ARBA" id="ARBA00004651"/>
    </source>
</evidence>
<dbReference type="InterPro" id="IPR050297">
    <property type="entry name" value="LipidA_mod_glycosyltrf_83"/>
</dbReference>
<evidence type="ECO:0000256" key="4">
    <source>
        <dbReference type="ARBA" id="ARBA00022679"/>
    </source>
</evidence>
<dbReference type="EMBL" id="UINC01027056">
    <property type="protein sequence ID" value="SVB05640.1"/>
    <property type="molecule type" value="Genomic_DNA"/>
</dbReference>
<keyword evidence="6 8" id="KW-1133">Transmembrane helix</keyword>
<feature type="transmembrane region" description="Helical" evidence="8">
    <location>
        <begin position="45"/>
        <end position="75"/>
    </location>
</feature>
<dbReference type="GO" id="GO:0016763">
    <property type="term" value="F:pentosyltransferase activity"/>
    <property type="evidence" value="ECO:0007669"/>
    <property type="project" value="TreeGrafter"/>
</dbReference>
<feature type="domain" description="DUF8201" evidence="9">
    <location>
        <begin position="4"/>
        <end position="430"/>
    </location>
</feature>
<dbReference type="GO" id="GO:0008610">
    <property type="term" value="P:lipid biosynthetic process"/>
    <property type="evidence" value="ECO:0007669"/>
    <property type="project" value="UniProtKB-ARBA"/>
</dbReference>
<evidence type="ECO:0000313" key="10">
    <source>
        <dbReference type="EMBL" id="SVB05640.1"/>
    </source>
</evidence>
<feature type="transmembrane region" description="Helical" evidence="8">
    <location>
        <begin position="408"/>
        <end position="424"/>
    </location>
</feature>
<organism evidence="10">
    <name type="scientific">marine metagenome</name>
    <dbReference type="NCBI Taxonomy" id="408172"/>
    <lineage>
        <taxon>unclassified sequences</taxon>
        <taxon>metagenomes</taxon>
        <taxon>ecological metagenomes</taxon>
    </lineage>
</organism>
<dbReference type="PANTHER" id="PTHR33908">
    <property type="entry name" value="MANNOSYLTRANSFERASE YKCB-RELATED"/>
    <property type="match status" value="1"/>
</dbReference>
<accession>A0A382AVP6</accession>
<evidence type="ECO:0000256" key="6">
    <source>
        <dbReference type="ARBA" id="ARBA00022989"/>
    </source>
</evidence>
<keyword evidence="2" id="KW-1003">Cell membrane</keyword>
<feature type="transmembrane region" description="Helical" evidence="8">
    <location>
        <begin position="206"/>
        <end position="229"/>
    </location>
</feature>
<evidence type="ECO:0000256" key="8">
    <source>
        <dbReference type="SAM" id="Phobius"/>
    </source>
</evidence>